<dbReference type="Pfam" id="PF00847">
    <property type="entry name" value="AP2"/>
    <property type="match status" value="1"/>
</dbReference>
<evidence type="ECO:0000256" key="2">
    <source>
        <dbReference type="ARBA" id="ARBA00023015"/>
    </source>
</evidence>
<dbReference type="SMART" id="SM00380">
    <property type="entry name" value="AP2"/>
    <property type="match status" value="1"/>
</dbReference>
<organism evidence="8 9">
    <name type="scientific">Castanea mollissima</name>
    <name type="common">Chinese chestnut</name>
    <dbReference type="NCBI Taxonomy" id="60419"/>
    <lineage>
        <taxon>Eukaryota</taxon>
        <taxon>Viridiplantae</taxon>
        <taxon>Streptophyta</taxon>
        <taxon>Embryophyta</taxon>
        <taxon>Tracheophyta</taxon>
        <taxon>Spermatophyta</taxon>
        <taxon>Magnoliopsida</taxon>
        <taxon>eudicotyledons</taxon>
        <taxon>Gunneridae</taxon>
        <taxon>Pentapetalae</taxon>
        <taxon>rosids</taxon>
        <taxon>fabids</taxon>
        <taxon>Fagales</taxon>
        <taxon>Fagaceae</taxon>
        <taxon>Castanea</taxon>
    </lineage>
</organism>
<accession>A0A8J4R9A8</accession>
<dbReference type="GO" id="GO:0005634">
    <property type="term" value="C:nucleus"/>
    <property type="evidence" value="ECO:0007669"/>
    <property type="project" value="UniProtKB-SubCell"/>
</dbReference>
<keyword evidence="5" id="KW-0539">Nucleus</keyword>
<gene>
    <name evidence="8" type="ORF">CMV_015335</name>
</gene>
<dbReference type="PROSITE" id="PS51032">
    <property type="entry name" value="AP2_ERF"/>
    <property type="match status" value="1"/>
</dbReference>
<dbReference type="FunFam" id="3.30.730.10:FF:000001">
    <property type="entry name" value="Ethylene-responsive transcription factor 2"/>
    <property type="match status" value="1"/>
</dbReference>
<feature type="region of interest" description="Disordered" evidence="6">
    <location>
        <begin position="85"/>
        <end position="104"/>
    </location>
</feature>
<evidence type="ECO:0000259" key="7">
    <source>
        <dbReference type="PROSITE" id="PS51032"/>
    </source>
</evidence>
<dbReference type="CDD" id="cd00018">
    <property type="entry name" value="AP2"/>
    <property type="match status" value="1"/>
</dbReference>
<dbReference type="PANTHER" id="PTHR31194">
    <property type="entry name" value="SHN SHINE , DNA BINDING / TRANSCRIPTION FACTOR"/>
    <property type="match status" value="1"/>
</dbReference>
<dbReference type="GO" id="GO:0003700">
    <property type="term" value="F:DNA-binding transcription factor activity"/>
    <property type="evidence" value="ECO:0007669"/>
    <property type="project" value="InterPro"/>
</dbReference>
<dbReference type="GO" id="GO:0003677">
    <property type="term" value="F:DNA binding"/>
    <property type="evidence" value="ECO:0007669"/>
    <property type="project" value="UniProtKB-KW"/>
</dbReference>
<dbReference type="InterPro" id="IPR050913">
    <property type="entry name" value="AP2/ERF_ERF"/>
</dbReference>
<protein>
    <recommendedName>
        <fullName evidence="7">AP2/ERF domain-containing protein</fullName>
    </recommendedName>
</protein>
<evidence type="ECO:0000313" key="8">
    <source>
        <dbReference type="EMBL" id="KAF3959896.1"/>
    </source>
</evidence>
<keyword evidence="9" id="KW-1185">Reference proteome</keyword>
<dbReference type="EMBL" id="JRKL02002223">
    <property type="protein sequence ID" value="KAF3959896.1"/>
    <property type="molecule type" value="Genomic_DNA"/>
</dbReference>
<dbReference type="Proteomes" id="UP000737018">
    <property type="component" value="Unassembled WGS sequence"/>
</dbReference>
<sequence>MICFDDPRYSSTMYVQPHTVKYSEHKVTTSKLVPDPKAMPSKLVRIIHTDPYATDSSSDDEPERRPVQRIKRHVSEISFELPSLPSSSQLQKQEVRKKRPAKLPVSAAVTRPTKFRGVRQRPWGRWAAEIRDPTRGKRVWLGTFDTAEEAASEYDKAAVKLKGPNAVTNFPNSVMTETSVDVDSVNYEGIDFPASSDVASSSPISVLRYEESSPSDEFGFGDVDVFGSDLNVPLNLTNFVLSKKPLVEEVKELEFDDFGFGDVDAFGFGIDGPFNLTDFMLSRKQFVQEEELFGEFDVDSFLV</sequence>
<proteinExistence type="predicted"/>
<keyword evidence="4" id="KW-0804">Transcription</keyword>
<dbReference type="InterPro" id="IPR016177">
    <property type="entry name" value="DNA-bd_dom_sf"/>
</dbReference>
<dbReference type="Gene3D" id="3.30.730.10">
    <property type="entry name" value="AP2/ERF domain"/>
    <property type="match status" value="1"/>
</dbReference>
<evidence type="ECO:0000256" key="1">
    <source>
        <dbReference type="ARBA" id="ARBA00004123"/>
    </source>
</evidence>
<evidence type="ECO:0000256" key="5">
    <source>
        <dbReference type="ARBA" id="ARBA00023242"/>
    </source>
</evidence>
<name>A0A8J4R9A8_9ROSI</name>
<evidence type="ECO:0000256" key="4">
    <source>
        <dbReference type="ARBA" id="ARBA00023163"/>
    </source>
</evidence>
<comment type="subcellular location">
    <subcellularLocation>
        <location evidence="1">Nucleus</location>
    </subcellularLocation>
</comment>
<dbReference type="SUPFAM" id="SSF54171">
    <property type="entry name" value="DNA-binding domain"/>
    <property type="match status" value="1"/>
</dbReference>
<evidence type="ECO:0000313" key="9">
    <source>
        <dbReference type="Proteomes" id="UP000737018"/>
    </source>
</evidence>
<evidence type="ECO:0000256" key="6">
    <source>
        <dbReference type="SAM" id="MobiDB-lite"/>
    </source>
</evidence>
<comment type="caution">
    <text evidence="8">The sequence shown here is derived from an EMBL/GenBank/DDBJ whole genome shotgun (WGS) entry which is preliminary data.</text>
</comment>
<dbReference type="InterPro" id="IPR036955">
    <property type="entry name" value="AP2/ERF_dom_sf"/>
</dbReference>
<dbReference type="PIRSF" id="PIRSF038123">
    <property type="entry name" value="PTI6"/>
    <property type="match status" value="1"/>
</dbReference>
<dbReference type="AlphaFoldDB" id="A0A8J4R9A8"/>
<dbReference type="InterPro" id="IPR001471">
    <property type="entry name" value="AP2/ERF_dom"/>
</dbReference>
<keyword evidence="2" id="KW-0805">Transcription regulation</keyword>
<evidence type="ECO:0000256" key="3">
    <source>
        <dbReference type="ARBA" id="ARBA00023125"/>
    </source>
</evidence>
<dbReference type="PRINTS" id="PR00367">
    <property type="entry name" value="ETHRSPELEMNT"/>
</dbReference>
<reference evidence="8" key="1">
    <citation type="submission" date="2020-03" db="EMBL/GenBank/DDBJ databases">
        <title>Castanea mollissima Vanexum genome sequencing.</title>
        <authorList>
            <person name="Staton M."/>
        </authorList>
    </citation>
    <scope>NUCLEOTIDE SEQUENCE</scope>
    <source>
        <tissue evidence="8">Leaf</tissue>
    </source>
</reference>
<dbReference type="OrthoDB" id="682005at2759"/>
<keyword evidence="3" id="KW-0238">DNA-binding</keyword>
<feature type="domain" description="AP2/ERF" evidence="7">
    <location>
        <begin position="114"/>
        <end position="171"/>
    </location>
</feature>
<dbReference type="PANTHER" id="PTHR31194:SF166">
    <property type="entry name" value="PATHOGENESIS-RELATED GENES TRANSCRIPTIONAL ACTIVATOR PTI6"/>
    <property type="match status" value="1"/>
</dbReference>